<dbReference type="PANTHER" id="PTHR30535">
    <property type="entry name" value="VITAMIN B12-BINDING PROTEIN"/>
    <property type="match status" value="1"/>
</dbReference>
<accession>A0A3E1QCV1</accession>
<proteinExistence type="predicted"/>
<dbReference type="EMBL" id="QVID01000001">
    <property type="protein sequence ID" value="RFN59968.1"/>
    <property type="molecule type" value="Genomic_DNA"/>
</dbReference>
<keyword evidence="4" id="KW-1185">Reference proteome</keyword>
<reference evidence="3 4" key="1">
    <citation type="journal article" date="2007" name="Int. J. Syst. Evol. Microbiol.">
        <title>Marixanthomonas ophiurae gen. nov., sp. nov., a marine bacterium of the family Flavobacteriaceae isolated from a deep-sea brittle star.</title>
        <authorList>
            <person name="Romanenko L.A."/>
            <person name="Uchino M."/>
            <person name="Frolova G.M."/>
            <person name="Mikhailov V.V."/>
        </authorList>
    </citation>
    <scope>NUCLEOTIDE SEQUENCE [LARGE SCALE GENOMIC DNA]</scope>
    <source>
        <strain evidence="3 4">KMM 3046</strain>
    </source>
</reference>
<dbReference type="InterPro" id="IPR050902">
    <property type="entry name" value="ABC_Transporter_SBP"/>
</dbReference>
<evidence type="ECO:0000313" key="4">
    <source>
        <dbReference type="Proteomes" id="UP000261082"/>
    </source>
</evidence>
<dbReference type="RefSeq" id="WP_117159028.1">
    <property type="nucleotide sequence ID" value="NZ_QVID01000001.1"/>
</dbReference>
<name>A0A3E1QCV1_9FLAO</name>
<dbReference type="Gene3D" id="3.40.50.1980">
    <property type="entry name" value="Nitrogenase molybdenum iron protein domain"/>
    <property type="match status" value="2"/>
</dbReference>
<dbReference type="SUPFAM" id="SSF53807">
    <property type="entry name" value="Helical backbone' metal receptor"/>
    <property type="match status" value="1"/>
</dbReference>
<dbReference type="Proteomes" id="UP000261082">
    <property type="component" value="Unassembled WGS sequence"/>
</dbReference>
<comment type="caution">
    <text evidence="3">The sequence shown here is derived from an EMBL/GenBank/DDBJ whole genome shotgun (WGS) entry which is preliminary data.</text>
</comment>
<dbReference type="NCBIfam" id="NF038402">
    <property type="entry name" value="TroA_like"/>
    <property type="match status" value="1"/>
</dbReference>
<dbReference type="InterPro" id="IPR002491">
    <property type="entry name" value="ABC_transptr_periplasmic_BD"/>
</dbReference>
<evidence type="ECO:0000256" key="1">
    <source>
        <dbReference type="ARBA" id="ARBA00022729"/>
    </source>
</evidence>
<dbReference type="PANTHER" id="PTHR30535:SF34">
    <property type="entry name" value="MOLYBDATE-BINDING PROTEIN MOLA"/>
    <property type="match status" value="1"/>
</dbReference>
<dbReference type="AlphaFoldDB" id="A0A3E1QCV1"/>
<gene>
    <name evidence="3" type="ORF">DZ858_07950</name>
</gene>
<feature type="domain" description="Fe/B12 periplasmic-binding" evidence="2">
    <location>
        <begin position="19"/>
        <end position="258"/>
    </location>
</feature>
<dbReference type="PROSITE" id="PS50983">
    <property type="entry name" value="FE_B12_PBP"/>
    <property type="match status" value="1"/>
</dbReference>
<dbReference type="Pfam" id="PF01497">
    <property type="entry name" value="Peripla_BP_2"/>
    <property type="match status" value="1"/>
</dbReference>
<dbReference type="GO" id="GO:0071281">
    <property type="term" value="P:cellular response to iron ion"/>
    <property type="evidence" value="ECO:0007669"/>
    <property type="project" value="TreeGrafter"/>
</dbReference>
<dbReference type="InterPro" id="IPR054828">
    <property type="entry name" value="Vit_B12_bind_prot"/>
</dbReference>
<evidence type="ECO:0000313" key="3">
    <source>
        <dbReference type="EMBL" id="RFN59968.1"/>
    </source>
</evidence>
<evidence type="ECO:0000259" key="2">
    <source>
        <dbReference type="PROSITE" id="PS50983"/>
    </source>
</evidence>
<protein>
    <submittedName>
        <fullName evidence="3">Cobalamin-binding protein</fullName>
    </submittedName>
</protein>
<organism evidence="3 4">
    <name type="scientific">Marixanthomonas ophiurae</name>
    <dbReference type="NCBI Taxonomy" id="387659"/>
    <lineage>
        <taxon>Bacteria</taxon>
        <taxon>Pseudomonadati</taxon>
        <taxon>Bacteroidota</taxon>
        <taxon>Flavobacteriia</taxon>
        <taxon>Flavobacteriales</taxon>
        <taxon>Flavobacteriaceae</taxon>
        <taxon>Marixanthomonas</taxon>
    </lineage>
</organism>
<keyword evidence="1" id="KW-0732">Signal</keyword>
<dbReference type="OrthoDB" id="9816357at2"/>
<sequence length="258" mass="29370">MQFKDQLGNIISLSKTPKRIVSLVPSQTELLVDLGLKENLVGITKFCVHPKNLRKEIKVVGGTKSLHFDKVKAVKPDLIICNKEENTKEMVVELQKIAPVWVSDIFSIDDSLDMIKQIGLLCDVEEEALSICSKIISEKEDFLNFVKNKPTKKVAYVIWKKPLMIAGKNTFINELLVLNNFENSCEDESSRYPEVEKDFLKQADEILLSTEPFPFKEKDAITLSKELDKKVSIVDGEYFSWYGSRLVGAFSYFKSLHS</sequence>